<protein>
    <recommendedName>
        <fullName evidence="6">Tetratricopeptide repeat protein</fullName>
    </recommendedName>
</protein>
<dbReference type="InterPro" id="IPR011990">
    <property type="entry name" value="TPR-like_helical_dom_sf"/>
</dbReference>
<gene>
    <name evidence="4" type="ORF">BSTOLATCC_MIC11775</name>
</gene>
<evidence type="ECO:0000256" key="3">
    <source>
        <dbReference type="PROSITE-ProRule" id="PRU00339"/>
    </source>
</evidence>
<evidence type="ECO:0000313" key="4">
    <source>
        <dbReference type="EMBL" id="CAG9314780.1"/>
    </source>
</evidence>
<dbReference type="PANTHER" id="PTHR44943">
    <property type="entry name" value="CELLULOSE SYNTHASE OPERON PROTEIN C"/>
    <property type="match status" value="1"/>
</dbReference>
<dbReference type="Pfam" id="PF13414">
    <property type="entry name" value="TPR_11"/>
    <property type="match status" value="1"/>
</dbReference>
<name>A0AAU9IIV9_9CILI</name>
<evidence type="ECO:0000313" key="5">
    <source>
        <dbReference type="Proteomes" id="UP001162131"/>
    </source>
</evidence>
<accession>A0AAU9IIV9</accession>
<dbReference type="InterPro" id="IPR013105">
    <property type="entry name" value="TPR_2"/>
</dbReference>
<evidence type="ECO:0008006" key="6">
    <source>
        <dbReference type="Google" id="ProtNLM"/>
    </source>
</evidence>
<dbReference type="InterPro" id="IPR051685">
    <property type="entry name" value="Ycf3/AcsC/BcsC/TPR_MFPF"/>
</dbReference>
<reference evidence="4" key="1">
    <citation type="submission" date="2021-09" db="EMBL/GenBank/DDBJ databases">
        <authorList>
            <consortium name="AG Swart"/>
            <person name="Singh M."/>
            <person name="Singh A."/>
            <person name="Seah K."/>
            <person name="Emmerich C."/>
        </authorList>
    </citation>
    <scope>NUCLEOTIDE SEQUENCE</scope>
    <source>
        <strain evidence="4">ATCC30299</strain>
    </source>
</reference>
<dbReference type="EMBL" id="CAJZBQ010000012">
    <property type="protein sequence ID" value="CAG9314780.1"/>
    <property type="molecule type" value="Genomic_DNA"/>
</dbReference>
<dbReference type="SUPFAM" id="SSF48452">
    <property type="entry name" value="TPR-like"/>
    <property type="match status" value="1"/>
</dbReference>
<dbReference type="PROSITE" id="PS50293">
    <property type="entry name" value="TPR_REGION"/>
    <property type="match status" value="1"/>
</dbReference>
<organism evidence="4 5">
    <name type="scientific">Blepharisma stoltei</name>
    <dbReference type="NCBI Taxonomy" id="1481888"/>
    <lineage>
        <taxon>Eukaryota</taxon>
        <taxon>Sar</taxon>
        <taxon>Alveolata</taxon>
        <taxon>Ciliophora</taxon>
        <taxon>Postciliodesmatophora</taxon>
        <taxon>Heterotrichea</taxon>
        <taxon>Heterotrichida</taxon>
        <taxon>Blepharismidae</taxon>
        <taxon>Blepharisma</taxon>
    </lineage>
</organism>
<dbReference type="PROSITE" id="PS50005">
    <property type="entry name" value="TPR"/>
    <property type="match status" value="2"/>
</dbReference>
<dbReference type="SMART" id="SM00028">
    <property type="entry name" value="TPR"/>
    <property type="match status" value="3"/>
</dbReference>
<dbReference type="AlphaFoldDB" id="A0AAU9IIV9"/>
<evidence type="ECO:0000256" key="2">
    <source>
        <dbReference type="ARBA" id="ARBA00022803"/>
    </source>
</evidence>
<evidence type="ECO:0000256" key="1">
    <source>
        <dbReference type="ARBA" id="ARBA00022737"/>
    </source>
</evidence>
<proteinExistence type="predicted"/>
<keyword evidence="5" id="KW-1185">Reference proteome</keyword>
<dbReference type="PANTHER" id="PTHR44943:SF4">
    <property type="entry name" value="TPR REPEAT-CONTAINING PROTEIN MJ0798"/>
    <property type="match status" value="1"/>
</dbReference>
<dbReference type="Pfam" id="PF07719">
    <property type="entry name" value="TPR_2"/>
    <property type="match status" value="1"/>
</dbReference>
<sequence>MGIISYDKGEYNEALEYYNIAINIDPNVTLYLKNKGDAFAKLSKRDEAMECYQKAIEVDPYNADAYNCIGTLLHYKGQYETALEYYCVGDWNKSVLCGLLYK</sequence>
<comment type="caution">
    <text evidence="4">The sequence shown here is derived from an EMBL/GenBank/DDBJ whole genome shotgun (WGS) entry which is preliminary data.</text>
</comment>
<dbReference type="Proteomes" id="UP001162131">
    <property type="component" value="Unassembled WGS sequence"/>
</dbReference>
<dbReference type="InterPro" id="IPR019734">
    <property type="entry name" value="TPR_rpt"/>
</dbReference>
<feature type="repeat" description="TPR" evidence="3">
    <location>
        <begin position="1"/>
        <end position="28"/>
    </location>
</feature>
<feature type="repeat" description="TPR" evidence="3">
    <location>
        <begin position="29"/>
        <end position="62"/>
    </location>
</feature>
<dbReference type="Gene3D" id="1.25.40.10">
    <property type="entry name" value="Tetratricopeptide repeat domain"/>
    <property type="match status" value="1"/>
</dbReference>
<keyword evidence="1" id="KW-0677">Repeat</keyword>
<keyword evidence="2 3" id="KW-0802">TPR repeat</keyword>